<dbReference type="OrthoDB" id="41588at2759"/>
<evidence type="ECO:0000256" key="5">
    <source>
        <dbReference type="ARBA" id="ARBA00023242"/>
    </source>
</evidence>
<dbReference type="InterPro" id="IPR026907">
    <property type="entry name" value="GCIP-like"/>
</dbReference>
<dbReference type="InterPro" id="IPR049318">
    <property type="entry name" value="GCIP_C"/>
</dbReference>
<evidence type="ECO:0000259" key="9">
    <source>
        <dbReference type="Pfam" id="PF20936"/>
    </source>
</evidence>
<dbReference type="EMBL" id="CM035422">
    <property type="protein sequence ID" value="KAH7372884.1"/>
    <property type="molecule type" value="Genomic_DNA"/>
</dbReference>
<comment type="caution">
    <text evidence="10">The sequence shown here is derived from an EMBL/GenBank/DDBJ whole genome shotgun (WGS) entry which is preliminary data.</text>
</comment>
<keyword evidence="5" id="KW-0539">Nucleus</keyword>
<keyword evidence="11" id="KW-1185">Reference proteome</keyword>
<evidence type="ECO:0000256" key="2">
    <source>
        <dbReference type="ARBA" id="ARBA00004496"/>
    </source>
</evidence>
<dbReference type="GO" id="GO:0005737">
    <property type="term" value="C:cytoplasm"/>
    <property type="evidence" value="ECO:0007669"/>
    <property type="project" value="UniProtKB-SubCell"/>
</dbReference>
<dbReference type="InterPro" id="IPR049317">
    <property type="entry name" value="GCIP-like_N"/>
</dbReference>
<organism evidence="10 11">
    <name type="scientific">Ceratopteris richardii</name>
    <name type="common">Triangle waterfern</name>
    <dbReference type="NCBI Taxonomy" id="49495"/>
    <lineage>
        <taxon>Eukaryota</taxon>
        <taxon>Viridiplantae</taxon>
        <taxon>Streptophyta</taxon>
        <taxon>Embryophyta</taxon>
        <taxon>Tracheophyta</taxon>
        <taxon>Polypodiopsida</taxon>
        <taxon>Polypodiidae</taxon>
        <taxon>Polypodiales</taxon>
        <taxon>Pteridineae</taxon>
        <taxon>Pteridaceae</taxon>
        <taxon>Parkerioideae</taxon>
        <taxon>Ceratopteris</taxon>
    </lineage>
</organism>
<dbReference type="Gene3D" id="1.20.1410.10">
    <property type="entry name" value="I/LWEQ domain"/>
    <property type="match status" value="1"/>
</dbReference>
<feature type="region of interest" description="Disordered" evidence="7">
    <location>
        <begin position="206"/>
        <end position="226"/>
    </location>
</feature>
<evidence type="ECO:0000313" key="10">
    <source>
        <dbReference type="EMBL" id="KAH7372884.1"/>
    </source>
</evidence>
<evidence type="ECO:0000259" key="8">
    <source>
        <dbReference type="Pfam" id="PF13324"/>
    </source>
</evidence>
<evidence type="ECO:0008006" key="12">
    <source>
        <dbReference type="Google" id="ProtNLM"/>
    </source>
</evidence>
<evidence type="ECO:0000256" key="3">
    <source>
        <dbReference type="ARBA" id="ARBA00008940"/>
    </source>
</evidence>
<gene>
    <name evidence="10" type="ORF">KP509_17G026700</name>
</gene>
<reference evidence="10" key="1">
    <citation type="submission" date="2021-08" db="EMBL/GenBank/DDBJ databases">
        <title>WGS assembly of Ceratopteris richardii.</title>
        <authorList>
            <person name="Marchant D.B."/>
            <person name="Chen G."/>
            <person name="Jenkins J."/>
            <person name="Shu S."/>
            <person name="Leebens-Mack J."/>
            <person name="Grimwood J."/>
            <person name="Schmutz J."/>
            <person name="Soltis P."/>
            <person name="Soltis D."/>
            <person name="Chen Z.-H."/>
        </authorList>
    </citation>
    <scope>NUCLEOTIDE SEQUENCE</scope>
    <source>
        <strain evidence="10">Whitten #5841</strain>
        <tissue evidence="10">Leaf</tissue>
    </source>
</reference>
<dbReference type="Proteomes" id="UP000825935">
    <property type="component" value="Chromosome 17"/>
</dbReference>
<keyword evidence="4" id="KW-0963">Cytoplasm</keyword>
<evidence type="ECO:0000256" key="7">
    <source>
        <dbReference type="SAM" id="MobiDB-lite"/>
    </source>
</evidence>
<dbReference type="OMA" id="QATTVGM"/>
<feature type="domain" description="Cyclin-D1-binding protein 1-like N-terminal" evidence="8">
    <location>
        <begin position="45"/>
        <end position="182"/>
    </location>
</feature>
<dbReference type="GO" id="GO:0005634">
    <property type="term" value="C:nucleus"/>
    <property type="evidence" value="ECO:0007669"/>
    <property type="project" value="UniProtKB-SubCell"/>
</dbReference>
<keyword evidence="6" id="KW-0131">Cell cycle</keyword>
<comment type="similarity">
    <text evidence="3">Belongs to the CCNDBP1 family.</text>
</comment>
<dbReference type="Pfam" id="PF13324">
    <property type="entry name" value="GCIP_N"/>
    <property type="match status" value="1"/>
</dbReference>
<proteinExistence type="inferred from homology"/>
<accession>A0A8T2SVC9</accession>
<protein>
    <recommendedName>
        <fullName evidence="12">Cyclin-D1-binding protein 1</fullName>
    </recommendedName>
</protein>
<evidence type="ECO:0000256" key="4">
    <source>
        <dbReference type="ARBA" id="ARBA00022490"/>
    </source>
</evidence>
<evidence type="ECO:0000313" key="11">
    <source>
        <dbReference type="Proteomes" id="UP000825935"/>
    </source>
</evidence>
<dbReference type="PANTHER" id="PTHR15492:SF1">
    <property type="entry name" value="CYCLIN-D1-BINDING PROTEIN 1"/>
    <property type="match status" value="1"/>
</dbReference>
<feature type="domain" description="Cyclin-D1-binding protein 1-like C-terminal" evidence="9">
    <location>
        <begin position="220"/>
        <end position="323"/>
    </location>
</feature>
<dbReference type="AlphaFoldDB" id="A0A8T2SVC9"/>
<dbReference type="PANTHER" id="PTHR15492">
    <property type="entry name" value="CYCLIN D1-BINDING PROTEIN 1"/>
    <property type="match status" value="1"/>
</dbReference>
<dbReference type="Gene3D" id="1.20.1420.10">
    <property type="entry name" value="Talin, central domain"/>
    <property type="match status" value="1"/>
</dbReference>
<name>A0A8T2SVC9_CERRI</name>
<evidence type="ECO:0000256" key="6">
    <source>
        <dbReference type="ARBA" id="ARBA00023306"/>
    </source>
</evidence>
<evidence type="ECO:0000256" key="1">
    <source>
        <dbReference type="ARBA" id="ARBA00004123"/>
    </source>
</evidence>
<comment type="subcellular location">
    <subcellularLocation>
        <location evidence="2">Cytoplasm</location>
    </subcellularLocation>
    <subcellularLocation>
        <location evidence="1">Nucleus</location>
    </subcellularLocation>
</comment>
<dbReference type="Pfam" id="PF20936">
    <property type="entry name" value="GCIP_C"/>
    <property type="match status" value="1"/>
</dbReference>
<sequence>MGGSERKESALAVLIQKHAHTLAEILTLFREPAPCGAKKVQWKEVITAAEGVARQATTAGILWKDKVSKKDGMANINSYMQALQGFLLVSHGSTAGAGSTLLSRIEHVSRQVVESSLNLLRTAVHGKDRPGVQLPVLVGCVWEACEAIKKTPASNRVAIGQGLTQVAVSVKDVLREMGDFEENGASDLASDSANLNAVTETGMPYDCDAGVKGEADSSDESGDLSNKLSSNEMQVVHSVKDFVSCLLSLIKQLLHIVGGTIKSSKDKSVPDTEVILWLEKILVHSKALGDGVDELGASLYPPQEMDNLQSTVEEIEGLVEQLQEDVCSLLGSMPEAFLQVSNSSKDTAASLNKVLEAVNRCSLG</sequence>